<reference evidence="1" key="1">
    <citation type="submission" date="2022-12" db="EMBL/GenBank/DDBJ databases">
        <title>Peptostreptococcus.</title>
        <authorList>
            <person name="Lee S.H."/>
        </authorList>
    </citation>
    <scope>NUCLEOTIDE SEQUENCE</scope>
    <source>
        <strain evidence="1">CBA3647</strain>
    </source>
</reference>
<proteinExistence type="predicted"/>
<accession>A0ABY7JQB6</accession>
<evidence type="ECO:0000313" key="2">
    <source>
        <dbReference type="Proteomes" id="UP001164187"/>
    </source>
</evidence>
<dbReference type="SUPFAM" id="SSF56281">
    <property type="entry name" value="Metallo-hydrolase/oxidoreductase"/>
    <property type="match status" value="1"/>
</dbReference>
<dbReference type="InterPro" id="IPR036866">
    <property type="entry name" value="RibonucZ/Hydroxyglut_hydro"/>
</dbReference>
<dbReference type="EMBL" id="CP114052">
    <property type="protein sequence ID" value="WAW14147.1"/>
    <property type="molecule type" value="Genomic_DNA"/>
</dbReference>
<gene>
    <name evidence="1" type="ORF">O0R46_05940</name>
</gene>
<dbReference type="PANTHER" id="PTHR42967:SF1">
    <property type="entry name" value="MBL FOLD METALLO-HYDROLASE"/>
    <property type="match status" value="1"/>
</dbReference>
<name>A0ABY7JQB6_9FIRM</name>
<dbReference type="Pfam" id="PF13483">
    <property type="entry name" value="Lactamase_B_3"/>
    <property type="match status" value="1"/>
</dbReference>
<protein>
    <submittedName>
        <fullName evidence="1">MBL fold metallo-hydrolase</fullName>
    </submittedName>
</protein>
<organism evidence="1 2">
    <name type="scientific">Peptostreptococcus equinus</name>
    <dbReference type="NCBI Taxonomy" id="3003601"/>
    <lineage>
        <taxon>Bacteria</taxon>
        <taxon>Bacillati</taxon>
        <taxon>Bacillota</taxon>
        <taxon>Clostridia</taxon>
        <taxon>Peptostreptococcales</taxon>
        <taxon>Peptostreptococcaceae</taxon>
        <taxon>Peptostreptococcus</taxon>
    </lineage>
</organism>
<sequence>MKLTYIYHSCFLLEFEDRYLLFDYYKKDLPKMNLKKKLYVFSSHVHKDHFNKNIFNIFNKHMDVEYILSDDIQYRDYPKYKRVHYVSPNSKYKIGDMDMQTLTSTDEGVAFLINVNGKSIYYAGDLNWWTWDGFESEKEYEDMTNRFKHEIDKIKGLEFDLAMVPLDPRQGDRYDWGMKYFLENTKTKNIAPMHCWDKYEVIDRFREDNSEISKDINIIDTNLIKDGIDL</sequence>
<evidence type="ECO:0000313" key="1">
    <source>
        <dbReference type="EMBL" id="WAW14147.1"/>
    </source>
</evidence>
<dbReference type="Proteomes" id="UP001164187">
    <property type="component" value="Chromosome"/>
</dbReference>
<dbReference type="Gene3D" id="3.60.15.10">
    <property type="entry name" value="Ribonuclease Z/Hydroxyacylglutathione hydrolase-like"/>
    <property type="match status" value="1"/>
</dbReference>
<dbReference type="RefSeq" id="WP_269310809.1">
    <property type="nucleotide sequence ID" value="NZ_CP114052.1"/>
</dbReference>
<keyword evidence="2" id="KW-1185">Reference proteome</keyword>
<dbReference type="PANTHER" id="PTHR42967">
    <property type="entry name" value="METAL DEPENDENT HYDROLASE"/>
    <property type="match status" value="1"/>
</dbReference>